<dbReference type="SMART" id="SM00345">
    <property type="entry name" value="HTH_GNTR"/>
    <property type="match status" value="1"/>
</dbReference>
<keyword evidence="2 5" id="KW-0238">DNA-binding</keyword>
<accession>A0A7W6ZR77</accession>
<name>A0A7W6ZR77_9HYPH</name>
<dbReference type="PANTHER" id="PTHR43537">
    <property type="entry name" value="TRANSCRIPTIONAL REGULATOR, GNTR FAMILY"/>
    <property type="match status" value="1"/>
</dbReference>
<dbReference type="SMART" id="SM00895">
    <property type="entry name" value="FCD"/>
    <property type="match status" value="1"/>
</dbReference>
<feature type="domain" description="HTH gntR-type" evidence="4">
    <location>
        <begin position="23"/>
        <end position="91"/>
    </location>
</feature>
<dbReference type="InterPro" id="IPR036388">
    <property type="entry name" value="WH-like_DNA-bd_sf"/>
</dbReference>
<dbReference type="SUPFAM" id="SSF48008">
    <property type="entry name" value="GntR ligand-binding domain-like"/>
    <property type="match status" value="1"/>
</dbReference>
<dbReference type="Pfam" id="PF00392">
    <property type="entry name" value="GntR"/>
    <property type="match status" value="1"/>
</dbReference>
<dbReference type="InterPro" id="IPR000524">
    <property type="entry name" value="Tscrpt_reg_HTH_GntR"/>
</dbReference>
<dbReference type="SUPFAM" id="SSF46785">
    <property type="entry name" value="Winged helix' DNA-binding domain"/>
    <property type="match status" value="1"/>
</dbReference>
<dbReference type="AlphaFoldDB" id="A0A7W6ZR77"/>
<dbReference type="PRINTS" id="PR00035">
    <property type="entry name" value="HTHGNTR"/>
</dbReference>
<organism evidence="5 6">
    <name type="scientific">Rhizobium leucaenae</name>
    <dbReference type="NCBI Taxonomy" id="29450"/>
    <lineage>
        <taxon>Bacteria</taxon>
        <taxon>Pseudomonadati</taxon>
        <taxon>Pseudomonadota</taxon>
        <taxon>Alphaproteobacteria</taxon>
        <taxon>Hyphomicrobiales</taxon>
        <taxon>Rhizobiaceae</taxon>
        <taxon>Rhizobium/Agrobacterium group</taxon>
        <taxon>Rhizobium</taxon>
    </lineage>
</organism>
<reference evidence="5 6" key="1">
    <citation type="submission" date="2020-08" db="EMBL/GenBank/DDBJ databases">
        <title>Genomic Encyclopedia of Type Strains, Phase IV (KMG-V): Genome sequencing to study the core and pangenomes of soil and plant-associated prokaryotes.</title>
        <authorList>
            <person name="Whitman W."/>
        </authorList>
    </citation>
    <scope>NUCLEOTIDE SEQUENCE [LARGE SCALE GENOMIC DNA]</scope>
    <source>
        <strain evidence="5 6">SEMIA 492</strain>
    </source>
</reference>
<dbReference type="CDD" id="cd07377">
    <property type="entry name" value="WHTH_GntR"/>
    <property type="match status" value="1"/>
</dbReference>
<evidence type="ECO:0000313" key="5">
    <source>
        <dbReference type="EMBL" id="MBB4566712.1"/>
    </source>
</evidence>
<protein>
    <submittedName>
        <fullName evidence="5">DNA-binding FadR family transcriptional regulator</fullName>
    </submittedName>
</protein>
<dbReference type="InterPro" id="IPR008920">
    <property type="entry name" value="TF_FadR/GntR_C"/>
</dbReference>
<dbReference type="PROSITE" id="PS50949">
    <property type="entry name" value="HTH_GNTR"/>
    <property type="match status" value="1"/>
</dbReference>
<evidence type="ECO:0000313" key="6">
    <source>
        <dbReference type="Proteomes" id="UP000543836"/>
    </source>
</evidence>
<evidence type="ECO:0000256" key="3">
    <source>
        <dbReference type="ARBA" id="ARBA00023163"/>
    </source>
</evidence>
<dbReference type="Gene3D" id="1.10.10.10">
    <property type="entry name" value="Winged helix-like DNA-binding domain superfamily/Winged helix DNA-binding domain"/>
    <property type="match status" value="1"/>
</dbReference>
<evidence type="ECO:0000256" key="2">
    <source>
        <dbReference type="ARBA" id="ARBA00023125"/>
    </source>
</evidence>
<dbReference type="InterPro" id="IPR011711">
    <property type="entry name" value="GntR_C"/>
</dbReference>
<keyword evidence="3" id="KW-0804">Transcription</keyword>
<keyword evidence="1" id="KW-0805">Transcription regulation</keyword>
<dbReference type="GO" id="GO:0003677">
    <property type="term" value="F:DNA binding"/>
    <property type="evidence" value="ECO:0007669"/>
    <property type="project" value="UniProtKB-KW"/>
</dbReference>
<dbReference type="Pfam" id="PF07729">
    <property type="entry name" value="FCD"/>
    <property type="match status" value="1"/>
</dbReference>
<gene>
    <name evidence="5" type="ORF">GGE60_000800</name>
</gene>
<evidence type="ECO:0000256" key="1">
    <source>
        <dbReference type="ARBA" id="ARBA00023015"/>
    </source>
</evidence>
<dbReference type="InterPro" id="IPR036390">
    <property type="entry name" value="WH_DNA-bd_sf"/>
</dbReference>
<sequence length="254" mass="28140">MGGGKTREKLTAAMPGLSEGGKRSVREALLQRFIDKIISGEMAEGSTLPNEAELTEQFGVSRTSLREAMQYLAALGMIRSRTRAGTTVLPRENWNYLDPLVLDATLRLGNDERFHASLIEARQLLEPAAAAQAAANANAHHLFRISKAFEEMVEANARDSEAWSRADLEFHTAIIRASGNWVYLQFATAIRAALLASFRLTNRASPSHEQAIAMHQEVLEAIRMRRPDDARSAMERLIGVARDEISDALRKART</sequence>
<dbReference type="EMBL" id="JACIIG010000001">
    <property type="protein sequence ID" value="MBB4566712.1"/>
    <property type="molecule type" value="Genomic_DNA"/>
</dbReference>
<proteinExistence type="predicted"/>
<dbReference type="Gene3D" id="1.20.120.530">
    <property type="entry name" value="GntR ligand-binding domain-like"/>
    <property type="match status" value="1"/>
</dbReference>
<dbReference type="Proteomes" id="UP000543836">
    <property type="component" value="Unassembled WGS sequence"/>
</dbReference>
<evidence type="ECO:0000259" key="4">
    <source>
        <dbReference type="PROSITE" id="PS50949"/>
    </source>
</evidence>
<comment type="caution">
    <text evidence="5">The sequence shown here is derived from an EMBL/GenBank/DDBJ whole genome shotgun (WGS) entry which is preliminary data.</text>
</comment>
<keyword evidence="6" id="KW-1185">Reference proteome</keyword>
<dbReference type="GO" id="GO:0003700">
    <property type="term" value="F:DNA-binding transcription factor activity"/>
    <property type="evidence" value="ECO:0007669"/>
    <property type="project" value="InterPro"/>
</dbReference>
<dbReference type="PANTHER" id="PTHR43537:SF44">
    <property type="entry name" value="GNTR FAMILY REGULATORY PROTEIN"/>
    <property type="match status" value="1"/>
</dbReference>